<dbReference type="Proteomes" id="UP000579281">
    <property type="component" value="Unassembled WGS sequence"/>
</dbReference>
<evidence type="ECO:0000313" key="3">
    <source>
        <dbReference type="Proteomes" id="UP000579281"/>
    </source>
</evidence>
<keyword evidence="1" id="KW-1133">Transmembrane helix</keyword>
<keyword evidence="1" id="KW-0812">Transmembrane</keyword>
<dbReference type="AlphaFoldDB" id="A0A841KQF1"/>
<keyword evidence="3" id="KW-1185">Reference proteome</keyword>
<name>A0A841KQF1_9FIRM</name>
<evidence type="ECO:0000313" key="2">
    <source>
        <dbReference type="EMBL" id="MBB6214320.1"/>
    </source>
</evidence>
<protein>
    <submittedName>
        <fullName evidence="2">Uncharacterized protein</fullName>
    </submittedName>
</protein>
<evidence type="ECO:0000256" key="1">
    <source>
        <dbReference type="SAM" id="Phobius"/>
    </source>
</evidence>
<gene>
    <name evidence="2" type="ORF">HNQ80_000389</name>
</gene>
<accession>A0A841KQF1</accession>
<sequence>MNIRHITLGGFLVSISIVFQLIPVILGEIFILATILSALPIFILAKINPRTGFIGFIVAGILILSFNSHEGLFFLFTNGPVGLSLGTLSCYSKVRRCISIRAGFILASTLSIMNFIIGIPVLLISIPGTLLIQISILIIFSIFYCFIYLYIADLTFNFLNKHYPFV</sequence>
<dbReference type="EMBL" id="JACHEN010000001">
    <property type="protein sequence ID" value="MBB6214320.1"/>
    <property type="molecule type" value="Genomic_DNA"/>
</dbReference>
<organism evidence="2 3">
    <name type="scientific">Anaerosolibacter carboniphilus</name>
    <dbReference type="NCBI Taxonomy" id="1417629"/>
    <lineage>
        <taxon>Bacteria</taxon>
        <taxon>Bacillati</taxon>
        <taxon>Bacillota</taxon>
        <taxon>Clostridia</taxon>
        <taxon>Peptostreptococcales</taxon>
        <taxon>Thermotaleaceae</taxon>
        <taxon>Anaerosolibacter</taxon>
    </lineage>
</organism>
<feature type="transmembrane region" description="Helical" evidence="1">
    <location>
        <begin position="103"/>
        <end position="124"/>
    </location>
</feature>
<proteinExistence type="predicted"/>
<feature type="transmembrane region" description="Helical" evidence="1">
    <location>
        <begin position="47"/>
        <end position="66"/>
    </location>
</feature>
<keyword evidence="1" id="KW-0472">Membrane</keyword>
<reference evidence="2 3" key="1">
    <citation type="submission" date="2020-08" db="EMBL/GenBank/DDBJ databases">
        <title>Genomic Encyclopedia of Type Strains, Phase IV (KMG-IV): sequencing the most valuable type-strain genomes for metagenomic binning, comparative biology and taxonomic classification.</title>
        <authorList>
            <person name="Goeker M."/>
        </authorList>
    </citation>
    <scope>NUCLEOTIDE SEQUENCE [LARGE SCALE GENOMIC DNA]</scope>
    <source>
        <strain evidence="2 3">DSM 103526</strain>
    </source>
</reference>
<dbReference type="RefSeq" id="WP_184307592.1">
    <property type="nucleotide sequence ID" value="NZ_JACHEN010000001.1"/>
</dbReference>
<feature type="transmembrane region" description="Helical" evidence="1">
    <location>
        <begin position="6"/>
        <end position="35"/>
    </location>
</feature>
<comment type="caution">
    <text evidence="2">The sequence shown here is derived from an EMBL/GenBank/DDBJ whole genome shotgun (WGS) entry which is preliminary data.</text>
</comment>
<feature type="transmembrane region" description="Helical" evidence="1">
    <location>
        <begin position="130"/>
        <end position="151"/>
    </location>
</feature>